<protein>
    <recommendedName>
        <fullName evidence="2">Acyltransferase 3 domain-containing protein</fullName>
    </recommendedName>
</protein>
<name>A0A191WHB1_9MICO</name>
<feature type="transmembrane region" description="Helical" evidence="1">
    <location>
        <begin position="168"/>
        <end position="186"/>
    </location>
</feature>
<evidence type="ECO:0000313" key="3">
    <source>
        <dbReference type="EMBL" id="ANJ27685.1"/>
    </source>
</evidence>
<keyword evidence="1" id="KW-0472">Membrane</keyword>
<proteinExistence type="predicted"/>
<feature type="transmembrane region" description="Helical" evidence="1">
    <location>
        <begin position="64"/>
        <end position="86"/>
    </location>
</feature>
<evidence type="ECO:0000313" key="4">
    <source>
        <dbReference type="Proteomes" id="UP000078437"/>
    </source>
</evidence>
<reference evidence="4" key="2">
    <citation type="submission" date="2016-01" db="EMBL/GenBank/DDBJ databases">
        <title>Complete genome sequence of Agromyces aureus AR33T and comparison with related organisms.</title>
        <authorList>
            <person name="Corretto E."/>
            <person name="Antonielli L."/>
            <person name="Sessitsch A."/>
            <person name="Brader G."/>
        </authorList>
    </citation>
    <scope>NUCLEOTIDE SEQUENCE [LARGE SCALE GENOMIC DNA]</scope>
    <source>
        <strain evidence="4">AR33</strain>
    </source>
</reference>
<feature type="transmembrane region" description="Helical" evidence="1">
    <location>
        <begin position="26"/>
        <end position="44"/>
    </location>
</feature>
<dbReference type="PANTHER" id="PTHR37312:SF1">
    <property type="entry name" value="MEMBRANE-BOUND ACYLTRANSFERASE YKRP-RELATED"/>
    <property type="match status" value="1"/>
</dbReference>
<feature type="transmembrane region" description="Helical" evidence="1">
    <location>
        <begin position="287"/>
        <end position="308"/>
    </location>
</feature>
<dbReference type="KEGG" id="agy:ATC03_14180"/>
<feature type="transmembrane region" description="Helical" evidence="1">
    <location>
        <begin position="117"/>
        <end position="135"/>
    </location>
</feature>
<dbReference type="RefSeq" id="WP_067878420.1">
    <property type="nucleotide sequence ID" value="NZ_CP013979.1"/>
</dbReference>
<dbReference type="Proteomes" id="UP000078437">
    <property type="component" value="Chromosome"/>
</dbReference>
<evidence type="ECO:0000256" key="1">
    <source>
        <dbReference type="SAM" id="Phobius"/>
    </source>
</evidence>
<dbReference type="GO" id="GO:0016747">
    <property type="term" value="F:acyltransferase activity, transferring groups other than amino-acyl groups"/>
    <property type="evidence" value="ECO:0007669"/>
    <property type="project" value="InterPro"/>
</dbReference>
<dbReference type="PANTHER" id="PTHR37312">
    <property type="entry name" value="MEMBRANE-BOUND ACYLTRANSFERASE YKRP-RELATED"/>
    <property type="match status" value="1"/>
</dbReference>
<dbReference type="Pfam" id="PF01757">
    <property type="entry name" value="Acyl_transf_3"/>
    <property type="match status" value="1"/>
</dbReference>
<sequence length="340" mass="38216">MLKGIGIVIIIAGHIDPGPIGAAFPSYLYTFNVALFFFVSGYLWKRGRQGRFIPFLLKKFRHIYIPYVVFFVISILYGHVFLRYVAGEYVIPFDGTDTMKALLFSSEWLNSVPTFNFALWFLPIFFIANVVFYFIQLIRSRIAYCIVLVAVGLSALPVQDLLSGRPPLAINVLPVALFMMGAGHIWSNWFDKATLRLWAVAAIGVFSLWVTMVHPGNIAAIGTLWFYPSAIASVLIYQRLAIDLKSSVILRFLGQNSLMIFGLHGLVANSYRLTGIDDFVSQYWQGLALWLVNLLYVVLVMSVIVVAYRRLQTIARGLRNTDRSTGPDREVRDPTATAPG</sequence>
<feature type="transmembrane region" description="Helical" evidence="1">
    <location>
        <begin position="142"/>
        <end position="162"/>
    </location>
</feature>
<dbReference type="STRING" id="453304.ATC03_14180"/>
<feature type="domain" description="Acyltransferase 3" evidence="2">
    <location>
        <begin position="2"/>
        <end position="308"/>
    </location>
</feature>
<feature type="transmembrane region" description="Helical" evidence="1">
    <location>
        <begin position="218"/>
        <end position="237"/>
    </location>
</feature>
<organism evidence="3 4">
    <name type="scientific">Agromyces aureus</name>
    <dbReference type="NCBI Taxonomy" id="453304"/>
    <lineage>
        <taxon>Bacteria</taxon>
        <taxon>Bacillati</taxon>
        <taxon>Actinomycetota</taxon>
        <taxon>Actinomycetes</taxon>
        <taxon>Micrococcales</taxon>
        <taxon>Microbacteriaceae</taxon>
        <taxon>Agromyces</taxon>
    </lineage>
</organism>
<keyword evidence="1" id="KW-1133">Transmembrane helix</keyword>
<gene>
    <name evidence="3" type="ORF">ATC03_14180</name>
</gene>
<feature type="transmembrane region" description="Helical" evidence="1">
    <location>
        <begin position="193"/>
        <end position="212"/>
    </location>
</feature>
<dbReference type="InterPro" id="IPR002656">
    <property type="entry name" value="Acyl_transf_3_dom"/>
</dbReference>
<keyword evidence="4" id="KW-1185">Reference proteome</keyword>
<dbReference type="AlphaFoldDB" id="A0A191WHB1"/>
<feature type="transmembrane region" description="Helical" evidence="1">
    <location>
        <begin position="249"/>
        <end position="267"/>
    </location>
</feature>
<evidence type="ECO:0000259" key="2">
    <source>
        <dbReference type="Pfam" id="PF01757"/>
    </source>
</evidence>
<dbReference type="InterPro" id="IPR052734">
    <property type="entry name" value="Nod_factor_acetyltransferase"/>
</dbReference>
<dbReference type="EMBL" id="CP013979">
    <property type="protein sequence ID" value="ANJ27685.1"/>
    <property type="molecule type" value="Genomic_DNA"/>
</dbReference>
<keyword evidence="1" id="KW-0812">Transmembrane</keyword>
<accession>A0A191WHB1</accession>
<reference evidence="3 4" key="1">
    <citation type="journal article" date="2016" name="Int. J. Syst. Evol. Microbiol.">
        <title>Agromyces aureus sp. nov., isolated from the rhizosphere of Salix caprea L. grown in a heavy-metal-contaminated soil.</title>
        <authorList>
            <person name="Corretto E."/>
            <person name="Antonielli L."/>
            <person name="Sessitsch A."/>
            <person name="Compant S."/>
            <person name="Gorfer M."/>
            <person name="Kuffner M."/>
            <person name="Brader G."/>
        </authorList>
    </citation>
    <scope>NUCLEOTIDE SEQUENCE [LARGE SCALE GENOMIC DNA]</scope>
    <source>
        <strain evidence="3 4">AR33</strain>
    </source>
</reference>